<gene>
    <name evidence="1" type="ORF">MRB53_022294</name>
</gene>
<dbReference type="Proteomes" id="UP001234297">
    <property type="component" value="Chromosome 7"/>
</dbReference>
<proteinExistence type="predicted"/>
<accession>A0ACC2L719</accession>
<reference evidence="1 2" key="1">
    <citation type="journal article" date="2022" name="Hortic Res">
        <title>A haplotype resolved chromosomal level avocado genome allows analysis of novel avocado genes.</title>
        <authorList>
            <person name="Nath O."/>
            <person name="Fletcher S.J."/>
            <person name="Hayward A."/>
            <person name="Shaw L.M."/>
            <person name="Masouleh A.K."/>
            <person name="Furtado A."/>
            <person name="Henry R.J."/>
            <person name="Mitter N."/>
        </authorList>
    </citation>
    <scope>NUCLEOTIDE SEQUENCE [LARGE SCALE GENOMIC DNA]</scope>
    <source>
        <strain evidence="2">cv. Hass</strain>
    </source>
</reference>
<organism evidence="1 2">
    <name type="scientific">Persea americana</name>
    <name type="common">Avocado</name>
    <dbReference type="NCBI Taxonomy" id="3435"/>
    <lineage>
        <taxon>Eukaryota</taxon>
        <taxon>Viridiplantae</taxon>
        <taxon>Streptophyta</taxon>
        <taxon>Embryophyta</taxon>
        <taxon>Tracheophyta</taxon>
        <taxon>Spermatophyta</taxon>
        <taxon>Magnoliopsida</taxon>
        <taxon>Magnoliidae</taxon>
        <taxon>Laurales</taxon>
        <taxon>Lauraceae</taxon>
        <taxon>Persea</taxon>
    </lineage>
</organism>
<sequence>MSHHKRRRSESPNPPSNHHQLQLQKKKPTFISYLDVPNLPHKIRLLCEILSTTPSSSSSSLESALSSSGIRPSPSDVEQVLKLSYSSPTAAVKFFRWAGLHLIHHHSPYSWNLVVDLLGKNHLFDAMWDAIKSMRSERILSLATFASVFSSYAAAGRVDEAFITFDLMDQYGWPRDIVALNSLLSAICRDFPRQATDFLARTRQMIRPDPDTYAILLEGWETVGDATNARRVFDEMLALFGWDPANVPAYDSFLNTLLKSPGGVLDAMRFFEVMRDKRCYPGMKFFRNALEEFSRTSNHRDALVLWEEMVGRNRRRPDTQMYNLMIELQCHANRLELAQRLLDDMVFDGAFPNSETYNVFLQYMIKNKRLREIATVFKEMVKNEFLPTHANCASAIKLFLDSRNPDMAIMVWKCMVGNDIGPLEDCANLLVVELPHAYRLAEAVKYAEDMIERGIKLNSSTLSKLKQNLTKVGKVNAYDQILRKWKLH</sequence>
<evidence type="ECO:0000313" key="2">
    <source>
        <dbReference type="Proteomes" id="UP001234297"/>
    </source>
</evidence>
<comment type="caution">
    <text evidence="1">The sequence shown here is derived from an EMBL/GenBank/DDBJ whole genome shotgun (WGS) entry which is preliminary data.</text>
</comment>
<protein>
    <submittedName>
        <fullName evidence="1">Uncharacterized protein</fullName>
    </submittedName>
</protein>
<evidence type="ECO:0000313" key="1">
    <source>
        <dbReference type="EMBL" id="KAJ8628971.1"/>
    </source>
</evidence>
<name>A0ACC2L719_PERAE</name>
<keyword evidence="2" id="KW-1185">Reference proteome</keyword>
<dbReference type="EMBL" id="CM056815">
    <property type="protein sequence ID" value="KAJ8628971.1"/>
    <property type="molecule type" value="Genomic_DNA"/>
</dbReference>